<dbReference type="PROSITE" id="PS00211">
    <property type="entry name" value="ABC_TRANSPORTER_1"/>
    <property type="match status" value="1"/>
</dbReference>
<dbReference type="InterPro" id="IPR003593">
    <property type="entry name" value="AAA+_ATPase"/>
</dbReference>
<proteinExistence type="predicted"/>
<dbReference type="InterPro" id="IPR027417">
    <property type="entry name" value="P-loop_NTPase"/>
</dbReference>
<dbReference type="SUPFAM" id="SSF52540">
    <property type="entry name" value="P-loop containing nucleoside triphosphate hydrolases"/>
    <property type="match status" value="1"/>
</dbReference>
<feature type="transmembrane region" description="Helical" evidence="7">
    <location>
        <begin position="163"/>
        <end position="183"/>
    </location>
</feature>
<evidence type="ECO:0000256" key="1">
    <source>
        <dbReference type="ARBA" id="ARBA00004651"/>
    </source>
</evidence>
<evidence type="ECO:0000256" key="2">
    <source>
        <dbReference type="ARBA" id="ARBA00022692"/>
    </source>
</evidence>
<evidence type="ECO:0000256" key="4">
    <source>
        <dbReference type="ARBA" id="ARBA00022840"/>
    </source>
</evidence>
<protein>
    <submittedName>
        <fullName evidence="10">ABC transporter ATP-binding protein/permease</fullName>
    </submittedName>
</protein>
<comment type="caution">
    <text evidence="10">The sequence shown here is derived from an EMBL/GenBank/DDBJ whole genome shotgun (WGS) entry which is preliminary data.</text>
</comment>
<dbReference type="InterPro" id="IPR011527">
    <property type="entry name" value="ABC1_TM_dom"/>
</dbReference>
<dbReference type="SUPFAM" id="SSF90123">
    <property type="entry name" value="ABC transporter transmembrane region"/>
    <property type="match status" value="1"/>
</dbReference>
<gene>
    <name evidence="10" type="ORF">OEZ71_12165</name>
</gene>
<reference evidence="10 11" key="1">
    <citation type="submission" date="2022-10" db="EMBL/GenBank/DDBJ databases">
        <title>Defluviimonas sp. nov., isolated from ocean surface sediments.</title>
        <authorList>
            <person name="He W."/>
            <person name="Wang L."/>
            <person name="Zhang D.-F."/>
        </authorList>
    </citation>
    <scope>NUCLEOTIDE SEQUENCE [LARGE SCALE GENOMIC DNA]</scope>
    <source>
        <strain evidence="10 11">WL0050</strain>
    </source>
</reference>
<dbReference type="InterPro" id="IPR039421">
    <property type="entry name" value="Type_1_exporter"/>
</dbReference>
<dbReference type="PROSITE" id="PS50929">
    <property type="entry name" value="ABC_TM1F"/>
    <property type="match status" value="1"/>
</dbReference>
<comment type="subcellular location">
    <subcellularLocation>
        <location evidence="1">Cell membrane</location>
        <topology evidence="1">Multi-pass membrane protein</topology>
    </subcellularLocation>
</comment>
<feature type="domain" description="ABC transmembrane type-1" evidence="9">
    <location>
        <begin position="32"/>
        <end position="330"/>
    </location>
</feature>
<evidence type="ECO:0000259" key="9">
    <source>
        <dbReference type="PROSITE" id="PS50929"/>
    </source>
</evidence>
<dbReference type="Gene3D" id="1.20.1560.10">
    <property type="entry name" value="ABC transporter type 1, transmembrane domain"/>
    <property type="match status" value="1"/>
</dbReference>
<feature type="transmembrane region" description="Helical" evidence="7">
    <location>
        <begin position="189"/>
        <end position="207"/>
    </location>
</feature>
<dbReference type="InterPro" id="IPR003439">
    <property type="entry name" value="ABC_transporter-like_ATP-bd"/>
</dbReference>
<keyword evidence="2 7" id="KW-0812">Transmembrane</keyword>
<dbReference type="Pfam" id="PF00005">
    <property type="entry name" value="ABC_tran"/>
    <property type="match status" value="1"/>
</dbReference>
<dbReference type="Proteomes" id="UP001652564">
    <property type="component" value="Unassembled WGS sequence"/>
</dbReference>
<name>A0ABT2ZPI1_9RHOB</name>
<feature type="transmembrane region" description="Helical" evidence="7">
    <location>
        <begin position="82"/>
        <end position="104"/>
    </location>
</feature>
<dbReference type="PANTHER" id="PTHR43394">
    <property type="entry name" value="ATP-DEPENDENT PERMEASE MDL1, MITOCHONDRIAL"/>
    <property type="match status" value="1"/>
</dbReference>
<dbReference type="RefSeq" id="WP_263740266.1">
    <property type="nucleotide sequence ID" value="NZ_JAOWKZ010000003.1"/>
</dbReference>
<dbReference type="EMBL" id="JAOWKZ010000003">
    <property type="protein sequence ID" value="MCV2873049.1"/>
    <property type="molecule type" value="Genomic_DNA"/>
</dbReference>
<feature type="domain" description="ABC transporter" evidence="8">
    <location>
        <begin position="364"/>
        <end position="588"/>
    </location>
</feature>
<dbReference type="Pfam" id="PF00664">
    <property type="entry name" value="ABC_membrane"/>
    <property type="match status" value="1"/>
</dbReference>
<keyword evidence="4 10" id="KW-0067">ATP-binding</keyword>
<evidence type="ECO:0000259" key="8">
    <source>
        <dbReference type="PROSITE" id="PS50893"/>
    </source>
</evidence>
<dbReference type="InterPro" id="IPR017871">
    <property type="entry name" value="ABC_transporter-like_CS"/>
</dbReference>
<evidence type="ECO:0000313" key="10">
    <source>
        <dbReference type="EMBL" id="MCV2873049.1"/>
    </source>
</evidence>
<keyword evidence="6 7" id="KW-0472">Membrane</keyword>
<evidence type="ECO:0000313" key="11">
    <source>
        <dbReference type="Proteomes" id="UP001652564"/>
    </source>
</evidence>
<dbReference type="PANTHER" id="PTHR43394:SF1">
    <property type="entry name" value="ATP-BINDING CASSETTE SUB-FAMILY B MEMBER 10, MITOCHONDRIAL"/>
    <property type="match status" value="1"/>
</dbReference>
<keyword evidence="11" id="KW-1185">Reference proteome</keyword>
<organism evidence="10 11">
    <name type="scientific">Albidovulum litorale</name>
    <dbReference type="NCBI Taxonomy" id="2984134"/>
    <lineage>
        <taxon>Bacteria</taxon>
        <taxon>Pseudomonadati</taxon>
        <taxon>Pseudomonadota</taxon>
        <taxon>Alphaproteobacteria</taxon>
        <taxon>Rhodobacterales</taxon>
        <taxon>Paracoccaceae</taxon>
        <taxon>Albidovulum</taxon>
    </lineage>
</organism>
<dbReference type="Gene3D" id="3.40.50.300">
    <property type="entry name" value="P-loop containing nucleotide triphosphate hydrolases"/>
    <property type="match status" value="1"/>
</dbReference>
<dbReference type="CDD" id="cd18564">
    <property type="entry name" value="ABC_6TM_exporter_like"/>
    <property type="match status" value="1"/>
</dbReference>
<dbReference type="SMART" id="SM00382">
    <property type="entry name" value="AAA"/>
    <property type="match status" value="1"/>
</dbReference>
<dbReference type="GO" id="GO:0005524">
    <property type="term" value="F:ATP binding"/>
    <property type="evidence" value="ECO:0007669"/>
    <property type="project" value="UniProtKB-KW"/>
</dbReference>
<dbReference type="InterPro" id="IPR036640">
    <property type="entry name" value="ABC1_TM_sf"/>
</dbReference>
<dbReference type="PROSITE" id="PS50893">
    <property type="entry name" value="ABC_TRANSPORTER_2"/>
    <property type="match status" value="1"/>
</dbReference>
<evidence type="ECO:0000256" key="3">
    <source>
        <dbReference type="ARBA" id="ARBA00022741"/>
    </source>
</evidence>
<evidence type="ECO:0000256" key="5">
    <source>
        <dbReference type="ARBA" id="ARBA00022989"/>
    </source>
</evidence>
<keyword evidence="3" id="KW-0547">Nucleotide-binding</keyword>
<keyword evidence="5 7" id="KW-1133">Transmembrane helix</keyword>
<feature type="transmembrane region" description="Helical" evidence="7">
    <location>
        <begin position="274"/>
        <end position="291"/>
    </location>
</feature>
<accession>A0ABT2ZPI1</accession>
<evidence type="ECO:0000256" key="6">
    <source>
        <dbReference type="ARBA" id="ARBA00023136"/>
    </source>
</evidence>
<evidence type="ECO:0000256" key="7">
    <source>
        <dbReference type="SAM" id="Phobius"/>
    </source>
</evidence>
<sequence>MSRRSDTVQPRALWRLFRRMGPHLGPYRRKLILGGLAMIGVAASEVLAPWPLKILFDGILIPQDQPDSVTAWLIGAFGSGDGLLAASVLAILVIALAGGAAAYVQAYLIAAVGQKVVAAIRLDLYRHIQNLSHSYHDSASTGDIIARLTGDVRLMRDLMIDAVVFFAARILVILATVGIMAWMNWRLTLIALTILPALWVLSRHFGAQIKGAARRQRKNEGKIAIVMTESMSAINVVKGFAREAYEEERFARQNSSSAEAGVQTTRLAAHMDRVNQVLLALGTSVVLWYGVTLVRAGAISPGDLLVFTAYLTTLYKPVRKMASMAARVAKATASGERLLEIFDLQPDVAERPDAAEAGRLTGEVALRGVSFAYPDTPLVLSEADLTIRPGEVVALLGPSGTGKSSVAKLIMRFYDPVAGQVTIDGTDIRDFTLDSLRRNIAVVLQEAVLFAATIRENIAYGRLDASENEILAAARAAGADGFIRALPDGYDTIVGERGETLSGGQRQRIAIARAILRDAPILILDEPLTGLDAATATALMAELRGATRGRTTLLITHDPQCLILADRVLNLENGGFVAASRPHVARQA</sequence>